<sequence length="495" mass="58678">MQTNYFVYQKQEDDQPENLPLLPLQSKFSVTSQMNPVKGLEMKRLISVNQDGAAEPYIDLGNQTYISNYFNNGLTNQSSFVLDFNNQQSYLPNYNNQTSMINDMLLQNNQSFMDSGIQGQLNNAIQQNQRQNQNYYPQQQSQNFFVNTNVGGGNNHQNSNNLNQQVLSNQQNQNTNLIFKNPEQFSNYVQPSNGNNNLKFQNQNIISNGSNNNNNINQYSNNQMSNYNFQGQLQNKQLQQHGNVYQEIQEKKEEIEQDGQNIGYDQFQVPKAYYQQHLQAPNQNLINFHIQQNHQDYIDRNEAEYIPEHKSHHGDDDESRNFSQNNNENEERYQDDEDDYRDNMDSHTRHKTEWPSRPKGQTKYQQCRHRNIFKNFGNIFRKFVNFHNHFTEKALSNLDNNQESLKAFQRWLKKEIRLENKKDFIEGWTIWKDEDLQIRQFKIILKELSRDFFQDYILIYLLNSKLQDLEIHLRSIGPCLAAINQPSILYKFRPI</sequence>
<protein>
    <submittedName>
        <fullName evidence="2">Uncharacterized protein</fullName>
    </submittedName>
</protein>
<feature type="region of interest" description="Disordered" evidence="1">
    <location>
        <begin position="308"/>
        <end position="362"/>
    </location>
</feature>
<feature type="compositionally biased region" description="Basic and acidic residues" evidence="1">
    <location>
        <begin position="341"/>
        <end position="356"/>
    </location>
</feature>
<dbReference type="KEGG" id="tet:TTHERM_000128859"/>
<reference evidence="3" key="1">
    <citation type="journal article" date="2006" name="PLoS Biol.">
        <title>Macronuclear genome sequence of the ciliate Tetrahymena thermophila, a model eukaryote.</title>
        <authorList>
            <person name="Eisen J.A."/>
            <person name="Coyne R.S."/>
            <person name="Wu M."/>
            <person name="Wu D."/>
            <person name="Thiagarajan M."/>
            <person name="Wortman J.R."/>
            <person name="Badger J.H."/>
            <person name="Ren Q."/>
            <person name="Amedeo P."/>
            <person name="Jones K.M."/>
            <person name="Tallon L.J."/>
            <person name="Delcher A.L."/>
            <person name="Salzberg S.L."/>
            <person name="Silva J.C."/>
            <person name="Haas B.J."/>
            <person name="Majoros W.H."/>
            <person name="Farzad M."/>
            <person name="Carlton J.M."/>
            <person name="Smith R.K. Jr."/>
            <person name="Garg J."/>
            <person name="Pearlman R.E."/>
            <person name="Karrer K.M."/>
            <person name="Sun L."/>
            <person name="Manning G."/>
            <person name="Elde N.C."/>
            <person name="Turkewitz A.P."/>
            <person name="Asai D.J."/>
            <person name="Wilkes D.E."/>
            <person name="Wang Y."/>
            <person name="Cai H."/>
            <person name="Collins K."/>
            <person name="Stewart B.A."/>
            <person name="Lee S.R."/>
            <person name="Wilamowska K."/>
            <person name="Weinberg Z."/>
            <person name="Ruzzo W.L."/>
            <person name="Wloga D."/>
            <person name="Gaertig J."/>
            <person name="Frankel J."/>
            <person name="Tsao C.-C."/>
            <person name="Gorovsky M.A."/>
            <person name="Keeling P.J."/>
            <person name="Waller R.F."/>
            <person name="Patron N.J."/>
            <person name="Cherry J.M."/>
            <person name="Stover N.A."/>
            <person name="Krieger C.J."/>
            <person name="del Toro C."/>
            <person name="Ryder H.F."/>
            <person name="Williamson S.C."/>
            <person name="Barbeau R.A."/>
            <person name="Hamilton E.P."/>
            <person name="Orias E."/>
        </authorList>
    </citation>
    <scope>NUCLEOTIDE SEQUENCE [LARGE SCALE GENOMIC DNA]</scope>
    <source>
        <strain evidence="3">SB210</strain>
    </source>
</reference>
<dbReference type="Proteomes" id="UP000009168">
    <property type="component" value="Unassembled WGS sequence"/>
</dbReference>
<accession>W7XI50</accession>
<keyword evidence="3" id="KW-1185">Reference proteome</keyword>
<dbReference type="RefSeq" id="XP_012653137.1">
    <property type="nucleotide sequence ID" value="XM_012797683.1"/>
</dbReference>
<proteinExistence type="predicted"/>
<evidence type="ECO:0000313" key="2">
    <source>
        <dbReference type="EMBL" id="EWS74316.1"/>
    </source>
</evidence>
<evidence type="ECO:0000313" key="3">
    <source>
        <dbReference type="Proteomes" id="UP000009168"/>
    </source>
</evidence>
<dbReference type="GeneID" id="24437412"/>
<name>W7XI50_TETTS</name>
<organism evidence="2 3">
    <name type="scientific">Tetrahymena thermophila (strain SB210)</name>
    <dbReference type="NCBI Taxonomy" id="312017"/>
    <lineage>
        <taxon>Eukaryota</taxon>
        <taxon>Sar</taxon>
        <taxon>Alveolata</taxon>
        <taxon>Ciliophora</taxon>
        <taxon>Intramacronucleata</taxon>
        <taxon>Oligohymenophorea</taxon>
        <taxon>Hymenostomatida</taxon>
        <taxon>Tetrahymenina</taxon>
        <taxon>Tetrahymenidae</taxon>
        <taxon>Tetrahymena</taxon>
    </lineage>
</organism>
<evidence type="ECO:0000256" key="1">
    <source>
        <dbReference type="SAM" id="MobiDB-lite"/>
    </source>
</evidence>
<dbReference type="AlphaFoldDB" id="W7XI50"/>
<gene>
    <name evidence="2" type="ORF">TTHERM_000128859</name>
</gene>
<dbReference type="InParanoid" id="W7XI50"/>
<dbReference type="EMBL" id="GG662699">
    <property type="protein sequence ID" value="EWS74316.1"/>
    <property type="molecule type" value="Genomic_DNA"/>
</dbReference>